<dbReference type="Gene3D" id="1.10.150.240">
    <property type="entry name" value="Putative phosphatase, domain 2"/>
    <property type="match status" value="1"/>
</dbReference>
<dbReference type="GO" id="GO:0005975">
    <property type="term" value="P:carbohydrate metabolic process"/>
    <property type="evidence" value="ECO:0007669"/>
    <property type="project" value="InterPro"/>
</dbReference>
<dbReference type="RefSeq" id="WP_085635791.1">
    <property type="nucleotide sequence ID" value="NZ_JFKC01000003.1"/>
</dbReference>
<evidence type="ECO:0000256" key="2">
    <source>
        <dbReference type="ARBA" id="ARBA00001946"/>
    </source>
</evidence>
<dbReference type="SFLD" id="SFLDS00003">
    <property type="entry name" value="Haloacid_Dehalogenase"/>
    <property type="match status" value="1"/>
</dbReference>
<dbReference type="NCBIfam" id="TIGR01449">
    <property type="entry name" value="PGP_bact"/>
    <property type="match status" value="1"/>
</dbReference>
<comment type="function">
    <text evidence="10">Specifically catalyzes the dephosphorylation of 2-phosphoglycolate. Is involved in the dissimilation of the intracellular 2-phosphoglycolate formed during the DNA repair of 3'-phosphoglycolate ends, a major class of DNA lesions induced by oxidative stress.</text>
</comment>
<dbReference type="GO" id="GO:0008967">
    <property type="term" value="F:phosphoglycolate phosphatase activity"/>
    <property type="evidence" value="ECO:0007669"/>
    <property type="project" value="UniProtKB-UniRule"/>
</dbReference>
<dbReference type="InterPro" id="IPR023214">
    <property type="entry name" value="HAD_sf"/>
</dbReference>
<dbReference type="GO" id="GO:0046872">
    <property type="term" value="F:metal ion binding"/>
    <property type="evidence" value="ECO:0007669"/>
    <property type="project" value="UniProtKB-KW"/>
</dbReference>
<dbReference type="GO" id="GO:0006281">
    <property type="term" value="P:DNA repair"/>
    <property type="evidence" value="ECO:0007669"/>
    <property type="project" value="TreeGrafter"/>
</dbReference>
<dbReference type="HAMAP" id="MF_00495">
    <property type="entry name" value="GPH_hydrolase_bact"/>
    <property type="match status" value="1"/>
</dbReference>
<dbReference type="GO" id="GO:0046295">
    <property type="term" value="P:glycolate biosynthetic process"/>
    <property type="evidence" value="ECO:0007669"/>
    <property type="project" value="UniProtKB-UniRule"/>
</dbReference>
<keyword evidence="6 10" id="KW-0479">Metal-binding</keyword>
<feature type="binding site" evidence="10">
    <location>
        <position position="8"/>
    </location>
    <ligand>
        <name>Mg(2+)</name>
        <dbReference type="ChEBI" id="CHEBI:18420"/>
    </ligand>
</feature>
<feature type="binding site" evidence="10">
    <location>
        <position position="165"/>
    </location>
    <ligand>
        <name>Mg(2+)</name>
        <dbReference type="ChEBI" id="CHEBI:18420"/>
    </ligand>
</feature>
<comment type="similarity">
    <text evidence="4 10">Belongs to the HAD-like hydrolase superfamily. CbbY/CbbZ/Gph/YieH family.</text>
</comment>
<evidence type="ECO:0000256" key="10">
    <source>
        <dbReference type="HAMAP-Rule" id="MF_00495"/>
    </source>
</evidence>
<evidence type="ECO:0000313" key="11">
    <source>
        <dbReference type="EMBL" id="OSQ52061.1"/>
    </source>
</evidence>
<keyword evidence="8 10" id="KW-0460">Magnesium</keyword>
<dbReference type="InterPro" id="IPR036412">
    <property type="entry name" value="HAD-like_sf"/>
</dbReference>
<dbReference type="EMBL" id="JFKC01000003">
    <property type="protein sequence ID" value="OSQ52061.1"/>
    <property type="molecule type" value="Genomic_DNA"/>
</dbReference>
<feature type="active site" description="Nucleophile" evidence="10">
    <location>
        <position position="8"/>
    </location>
</feature>
<dbReference type="InterPro" id="IPR037512">
    <property type="entry name" value="PGPase_prok"/>
</dbReference>
<gene>
    <name evidence="11" type="ORF">MGEO_05900</name>
</gene>
<keyword evidence="9 10" id="KW-0119">Carbohydrate metabolism</keyword>
<protein>
    <recommendedName>
        <fullName evidence="5 10">Phosphoglycolate phosphatase</fullName>
        <shortName evidence="10">PGP</shortName>
        <shortName evidence="10">PGPase</shortName>
        <ecNumber evidence="5 10">3.1.3.18</ecNumber>
    </recommendedName>
</protein>
<name>A0A1X4NNG0_9RHOB</name>
<dbReference type="UniPathway" id="UPA00865">
    <property type="reaction ID" value="UER00834"/>
</dbReference>
<dbReference type="PANTHER" id="PTHR43434">
    <property type="entry name" value="PHOSPHOGLYCOLATE PHOSPHATASE"/>
    <property type="match status" value="1"/>
</dbReference>
<dbReference type="InterPro" id="IPR041492">
    <property type="entry name" value="HAD_2"/>
</dbReference>
<feature type="binding site" evidence="10">
    <location>
        <position position="10"/>
    </location>
    <ligand>
        <name>Mg(2+)</name>
        <dbReference type="ChEBI" id="CHEBI:18420"/>
    </ligand>
</feature>
<dbReference type="Pfam" id="PF13419">
    <property type="entry name" value="HAD_2"/>
    <property type="match status" value="1"/>
</dbReference>
<organism evidence="11 12">
    <name type="scientific">Marivita geojedonensis</name>
    <dbReference type="NCBI Taxonomy" id="1123756"/>
    <lineage>
        <taxon>Bacteria</taxon>
        <taxon>Pseudomonadati</taxon>
        <taxon>Pseudomonadota</taxon>
        <taxon>Alphaproteobacteria</taxon>
        <taxon>Rhodobacterales</taxon>
        <taxon>Roseobacteraceae</taxon>
        <taxon>Marivita</taxon>
    </lineage>
</organism>
<dbReference type="OrthoDB" id="9793014at2"/>
<dbReference type="GO" id="GO:0005829">
    <property type="term" value="C:cytosol"/>
    <property type="evidence" value="ECO:0007669"/>
    <property type="project" value="TreeGrafter"/>
</dbReference>
<evidence type="ECO:0000256" key="8">
    <source>
        <dbReference type="ARBA" id="ARBA00022842"/>
    </source>
</evidence>
<comment type="cofactor">
    <cofactor evidence="2 10">
        <name>Mg(2+)</name>
        <dbReference type="ChEBI" id="CHEBI:18420"/>
    </cofactor>
</comment>
<dbReference type="InterPro" id="IPR050155">
    <property type="entry name" value="HAD-like_hydrolase_sf"/>
</dbReference>
<dbReference type="InterPro" id="IPR006439">
    <property type="entry name" value="HAD-SF_hydro_IA"/>
</dbReference>
<dbReference type="Gene3D" id="3.40.50.1000">
    <property type="entry name" value="HAD superfamily/HAD-like"/>
    <property type="match status" value="1"/>
</dbReference>
<comment type="caution">
    <text evidence="11">The sequence shown here is derived from an EMBL/GenBank/DDBJ whole genome shotgun (WGS) entry which is preliminary data.</text>
</comment>
<evidence type="ECO:0000256" key="1">
    <source>
        <dbReference type="ARBA" id="ARBA00000830"/>
    </source>
</evidence>
<dbReference type="STRING" id="1123756.MGEO_05900"/>
<dbReference type="SUPFAM" id="SSF56784">
    <property type="entry name" value="HAD-like"/>
    <property type="match status" value="1"/>
</dbReference>
<evidence type="ECO:0000313" key="12">
    <source>
        <dbReference type="Proteomes" id="UP000193926"/>
    </source>
</evidence>
<dbReference type="AlphaFoldDB" id="A0A1X4NNG0"/>
<evidence type="ECO:0000256" key="4">
    <source>
        <dbReference type="ARBA" id="ARBA00006171"/>
    </source>
</evidence>
<keyword evidence="12" id="KW-1185">Reference proteome</keyword>
<proteinExistence type="inferred from homology"/>
<dbReference type="PANTHER" id="PTHR43434:SF1">
    <property type="entry name" value="PHOSPHOGLYCOLATE PHOSPHATASE"/>
    <property type="match status" value="1"/>
</dbReference>
<accession>A0A1X4NNG0</accession>
<dbReference type="EC" id="3.1.3.18" evidence="5 10"/>
<evidence type="ECO:0000256" key="7">
    <source>
        <dbReference type="ARBA" id="ARBA00022801"/>
    </source>
</evidence>
<evidence type="ECO:0000256" key="3">
    <source>
        <dbReference type="ARBA" id="ARBA00004818"/>
    </source>
</evidence>
<evidence type="ECO:0000256" key="5">
    <source>
        <dbReference type="ARBA" id="ARBA00013078"/>
    </source>
</evidence>
<dbReference type="NCBIfam" id="TIGR01549">
    <property type="entry name" value="HAD-SF-IA-v1"/>
    <property type="match status" value="1"/>
</dbReference>
<evidence type="ECO:0000256" key="6">
    <source>
        <dbReference type="ARBA" id="ARBA00022723"/>
    </source>
</evidence>
<evidence type="ECO:0000256" key="9">
    <source>
        <dbReference type="ARBA" id="ARBA00023277"/>
    </source>
</evidence>
<keyword evidence="7 10" id="KW-0378">Hydrolase</keyword>
<comment type="pathway">
    <text evidence="3 10">Organic acid metabolism; glycolate biosynthesis; glycolate from 2-phosphoglycolate: step 1/1.</text>
</comment>
<reference evidence="11 12" key="1">
    <citation type="submission" date="2014-03" db="EMBL/GenBank/DDBJ databases">
        <title>The draft genome sequence of Marivita geojedonensis KCTC 23882.</title>
        <authorList>
            <person name="Lai Q."/>
            <person name="Shao Z."/>
        </authorList>
    </citation>
    <scope>NUCLEOTIDE SEQUENCE [LARGE SCALE GENOMIC DNA]</scope>
    <source>
        <strain evidence="11 12">DPG-138</strain>
    </source>
</reference>
<dbReference type="SFLD" id="SFLDG01135">
    <property type="entry name" value="C1.5.6:_HAD__Beta-PGM__Phospha"/>
    <property type="match status" value="1"/>
</dbReference>
<dbReference type="InterPro" id="IPR023198">
    <property type="entry name" value="PGP-like_dom2"/>
</dbReference>
<sequence>MTRGVVFDLDGTLIDSLPDIAAAANALLADHGLDPLPQKQIGSFVGMGERVFLDRLIAATALDAADYDALMVEFITHYKASTGLTTVFPRVLEVIQALKAEGYKLGICTNKPGGPLAAVLEAIDLAKWFDVIIAGDTLPVRKPDPAPLRLAFERMEATQGVYVGDSDVDAETAQRAGVAFAFFTEGIRTKPIEEIPHDRAFERFEDLPSICREILRPL</sequence>
<comment type="catalytic activity">
    <reaction evidence="1 10">
        <text>2-phosphoglycolate + H2O = glycolate + phosphate</text>
        <dbReference type="Rhea" id="RHEA:14369"/>
        <dbReference type="ChEBI" id="CHEBI:15377"/>
        <dbReference type="ChEBI" id="CHEBI:29805"/>
        <dbReference type="ChEBI" id="CHEBI:43474"/>
        <dbReference type="ChEBI" id="CHEBI:58033"/>
        <dbReference type="EC" id="3.1.3.18"/>
    </reaction>
</comment>
<dbReference type="SFLD" id="SFLDG01129">
    <property type="entry name" value="C1.5:_HAD__Beta-PGM__Phosphata"/>
    <property type="match status" value="1"/>
</dbReference>
<dbReference type="Proteomes" id="UP000193926">
    <property type="component" value="Unassembled WGS sequence"/>
</dbReference>